<gene>
    <name evidence="2" type="ORF">ECRASSUSDP1_LOCUS27079</name>
</gene>
<feature type="compositionally biased region" description="Basic residues" evidence="1">
    <location>
        <begin position="1"/>
        <end position="15"/>
    </location>
</feature>
<evidence type="ECO:0000256" key="1">
    <source>
        <dbReference type="SAM" id="MobiDB-lite"/>
    </source>
</evidence>
<accession>A0AAD1Y6E3</accession>
<organism evidence="2 3">
    <name type="scientific">Euplotes crassus</name>
    <dbReference type="NCBI Taxonomy" id="5936"/>
    <lineage>
        <taxon>Eukaryota</taxon>
        <taxon>Sar</taxon>
        <taxon>Alveolata</taxon>
        <taxon>Ciliophora</taxon>
        <taxon>Intramacronucleata</taxon>
        <taxon>Spirotrichea</taxon>
        <taxon>Hypotrichia</taxon>
        <taxon>Euplotida</taxon>
        <taxon>Euplotidae</taxon>
        <taxon>Moneuplotes</taxon>
    </lineage>
</organism>
<comment type="caution">
    <text evidence="2">The sequence shown here is derived from an EMBL/GenBank/DDBJ whole genome shotgun (WGS) entry which is preliminary data.</text>
</comment>
<name>A0AAD1Y6E3_EUPCR</name>
<dbReference type="EMBL" id="CAMPGE010027933">
    <property type="protein sequence ID" value="CAI2385509.1"/>
    <property type="molecule type" value="Genomic_DNA"/>
</dbReference>
<evidence type="ECO:0000313" key="3">
    <source>
        <dbReference type="Proteomes" id="UP001295684"/>
    </source>
</evidence>
<proteinExistence type="predicted"/>
<reference evidence="2" key="1">
    <citation type="submission" date="2023-07" db="EMBL/GenBank/DDBJ databases">
        <authorList>
            <consortium name="AG Swart"/>
            <person name="Singh M."/>
            <person name="Singh A."/>
            <person name="Seah K."/>
            <person name="Emmerich C."/>
        </authorList>
    </citation>
    <scope>NUCLEOTIDE SEQUENCE</scope>
    <source>
        <strain evidence="2">DP1</strain>
    </source>
</reference>
<keyword evidence="3" id="KW-1185">Reference proteome</keyword>
<feature type="region of interest" description="Disordered" evidence="1">
    <location>
        <begin position="1"/>
        <end position="34"/>
    </location>
</feature>
<protein>
    <submittedName>
        <fullName evidence="2">Uncharacterized protein</fullName>
    </submittedName>
</protein>
<sequence>MSKSLKRKTRGRKRKMNNEDGSQQNRKRVKKAEENKEMKIISKAFTEEAKENLKTYVRLKTIYEDEGMTQRTHQFLIRITKKKLDENKELNKYPLMQYLTNACKILMLNEYEICHWAVWLDEHELDSHSDFSVEDFVFNTAFCVKLSLNNEKYLGKIHPWLRQDGKCLLVVLVYQNLIFHTF</sequence>
<evidence type="ECO:0000313" key="2">
    <source>
        <dbReference type="EMBL" id="CAI2385509.1"/>
    </source>
</evidence>
<dbReference type="Proteomes" id="UP001295684">
    <property type="component" value="Unassembled WGS sequence"/>
</dbReference>
<dbReference type="AlphaFoldDB" id="A0AAD1Y6E3"/>